<sequence>MSNIEIHKVGNVLDASTSKIEQEAITQILDQGKNVALDLSECSYVSSAGLRVMLYSYKIAATEGLKLYLVGVSDEVREVMAITGFERFFIFYNNIEECINQSE</sequence>
<evidence type="ECO:0000313" key="5">
    <source>
        <dbReference type="Proteomes" id="UP000783796"/>
    </source>
</evidence>
<feature type="domain" description="STAS" evidence="3">
    <location>
        <begin position="1"/>
        <end position="102"/>
    </location>
</feature>
<dbReference type="PANTHER" id="PTHR33495:SF14">
    <property type="entry name" value="ANTI-SIGMA FACTOR ANTAGONIST"/>
    <property type="match status" value="1"/>
</dbReference>
<evidence type="ECO:0000256" key="1">
    <source>
        <dbReference type="ARBA" id="ARBA00009013"/>
    </source>
</evidence>
<dbReference type="AlphaFoldDB" id="A0A948TA88"/>
<dbReference type="InterPro" id="IPR003658">
    <property type="entry name" value="Anti-sigma_ant"/>
</dbReference>
<comment type="similarity">
    <text evidence="1 2">Belongs to the anti-sigma-factor antagonist family.</text>
</comment>
<dbReference type="Gene3D" id="3.30.750.24">
    <property type="entry name" value="STAS domain"/>
    <property type="match status" value="1"/>
</dbReference>
<dbReference type="Proteomes" id="UP000783796">
    <property type="component" value="Unassembled WGS sequence"/>
</dbReference>
<reference evidence="4" key="1">
    <citation type="journal article" date="2021" name="PeerJ">
        <title>Extensive microbial diversity within the chicken gut microbiome revealed by metagenomics and culture.</title>
        <authorList>
            <person name="Gilroy R."/>
            <person name="Ravi A."/>
            <person name="Getino M."/>
            <person name="Pursley I."/>
            <person name="Horton D.L."/>
            <person name="Alikhan N.F."/>
            <person name="Baker D."/>
            <person name="Gharbi K."/>
            <person name="Hall N."/>
            <person name="Watson M."/>
            <person name="Adriaenssens E.M."/>
            <person name="Foster-Nyarko E."/>
            <person name="Jarju S."/>
            <person name="Secka A."/>
            <person name="Antonio M."/>
            <person name="Oren A."/>
            <person name="Chaudhuri R.R."/>
            <person name="La Ragione R."/>
            <person name="Hildebrand F."/>
            <person name="Pallen M.J."/>
        </authorList>
    </citation>
    <scope>NUCLEOTIDE SEQUENCE</scope>
    <source>
        <strain evidence="4">G4-2901</strain>
    </source>
</reference>
<dbReference type="PROSITE" id="PS50801">
    <property type="entry name" value="STAS"/>
    <property type="match status" value="1"/>
</dbReference>
<dbReference type="SUPFAM" id="SSF52091">
    <property type="entry name" value="SpoIIaa-like"/>
    <property type="match status" value="1"/>
</dbReference>
<comment type="caution">
    <text evidence="4">The sequence shown here is derived from an EMBL/GenBank/DDBJ whole genome shotgun (WGS) entry which is preliminary data.</text>
</comment>
<name>A0A948TA88_9BACT</name>
<dbReference type="PANTHER" id="PTHR33495">
    <property type="entry name" value="ANTI-SIGMA FACTOR ANTAGONIST TM_1081-RELATED-RELATED"/>
    <property type="match status" value="1"/>
</dbReference>
<proteinExistence type="inferred from homology"/>
<dbReference type="GO" id="GO:0043856">
    <property type="term" value="F:anti-sigma factor antagonist activity"/>
    <property type="evidence" value="ECO:0007669"/>
    <property type="project" value="InterPro"/>
</dbReference>
<dbReference type="InterPro" id="IPR036513">
    <property type="entry name" value="STAS_dom_sf"/>
</dbReference>
<evidence type="ECO:0000259" key="3">
    <source>
        <dbReference type="PROSITE" id="PS50801"/>
    </source>
</evidence>
<evidence type="ECO:0000313" key="4">
    <source>
        <dbReference type="EMBL" id="MBU3837086.1"/>
    </source>
</evidence>
<dbReference type="CDD" id="cd07043">
    <property type="entry name" value="STAS_anti-anti-sigma_factors"/>
    <property type="match status" value="1"/>
</dbReference>
<dbReference type="InterPro" id="IPR002645">
    <property type="entry name" value="STAS_dom"/>
</dbReference>
<gene>
    <name evidence="4" type="ORF">H9777_01905</name>
</gene>
<dbReference type="NCBIfam" id="TIGR00377">
    <property type="entry name" value="ant_ant_sig"/>
    <property type="match status" value="1"/>
</dbReference>
<dbReference type="EMBL" id="JAHLFW010000018">
    <property type="protein sequence ID" value="MBU3837086.1"/>
    <property type="molecule type" value="Genomic_DNA"/>
</dbReference>
<organism evidence="4 5">
    <name type="scientific">Candidatus Phocaeicola faecigallinarum</name>
    <dbReference type="NCBI Taxonomy" id="2838732"/>
    <lineage>
        <taxon>Bacteria</taxon>
        <taxon>Pseudomonadati</taxon>
        <taxon>Bacteroidota</taxon>
        <taxon>Bacteroidia</taxon>
        <taxon>Bacteroidales</taxon>
        <taxon>Bacteroidaceae</taxon>
        <taxon>Phocaeicola</taxon>
    </lineage>
</organism>
<accession>A0A948TA88</accession>
<protein>
    <recommendedName>
        <fullName evidence="2">Anti-sigma factor antagonist</fullName>
    </recommendedName>
</protein>
<reference evidence="4" key="2">
    <citation type="submission" date="2021-04" db="EMBL/GenBank/DDBJ databases">
        <authorList>
            <person name="Gilroy R."/>
        </authorList>
    </citation>
    <scope>NUCLEOTIDE SEQUENCE</scope>
    <source>
        <strain evidence="4">G4-2901</strain>
    </source>
</reference>
<dbReference type="Pfam" id="PF01740">
    <property type="entry name" value="STAS"/>
    <property type="match status" value="1"/>
</dbReference>
<evidence type="ECO:0000256" key="2">
    <source>
        <dbReference type="RuleBase" id="RU003749"/>
    </source>
</evidence>